<name>A0AAV3PJT1_LITER</name>
<organism evidence="1 2">
    <name type="scientific">Lithospermum erythrorhizon</name>
    <name type="common">Purple gromwell</name>
    <name type="synonym">Lithospermum officinale var. erythrorhizon</name>
    <dbReference type="NCBI Taxonomy" id="34254"/>
    <lineage>
        <taxon>Eukaryota</taxon>
        <taxon>Viridiplantae</taxon>
        <taxon>Streptophyta</taxon>
        <taxon>Embryophyta</taxon>
        <taxon>Tracheophyta</taxon>
        <taxon>Spermatophyta</taxon>
        <taxon>Magnoliopsida</taxon>
        <taxon>eudicotyledons</taxon>
        <taxon>Gunneridae</taxon>
        <taxon>Pentapetalae</taxon>
        <taxon>asterids</taxon>
        <taxon>lamiids</taxon>
        <taxon>Boraginales</taxon>
        <taxon>Boraginaceae</taxon>
        <taxon>Boraginoideae</taxon>
        <taxon>Lithospermeae</taxon>
        <taxon>Lithospermum</taxon>
    </lineage>
</organism>
<protein>
    <submittedName>
        <fullName evidence="1">Uncharacterized protein</fullName>
    </submittedName>
</protein>
<reference evidence="1 2" key="1">
    <citation type="submission" date="2024-01" db="EMBL/GenBank/DDBJ databases">
        <title>The complete chloroplast genome sequence of Lithospermum erythrorhizon: insights into the phylogenetic relationship among Boraginaceae species and the maternal lineages of purple gromwells.</title>
        <authorList>
            <person name="Okada T."/>
            <person name="Watanabe K."/>
        </authorList>
    </citation>
    <scope>NUCLEOTIDE SEQUENCE [LARGE SCALE GENOMIC DNA]</scope>
</reference>
<comment type="caution">
    <text evidence="1">The sequence shown here is derived from an EMBL/GenBank/DDBJ whole genome shotgun (WGS) entry which is preliminary data.</text>
</comment>
<proteinExistence type="predicted"/>
<keyword evidence="2" id="KW-1185">Reference proteome</keyword>
<evidence type="ECO:0000313" key="1">
    <source>
        <dbReference type="EMBL" id="GAA0150438.1"/>
    </source>
</evidence>
<accession>A0AAV3PJT1</accession>
<dbReference type="EMBL" id="BAABME010001592">
    <property type="protein sequence ID" value="GAA0150438.1"/>
    <property type="molecule type" value="Genomic_DNA"/>
</dbReference>
<sequence length="88" mass="10424">MWITICGFLHGKPVSHLRAMVESSFDRLEADLGHDPDFPMMQAALENFFYWIDFMDLFAREMRWRQPRHLSLLQDGHSSALSQTLRNR</sequence>
<gene>
    <name evidence="1" type="ORF">LIER_09383</name>
</gene>
<dbReference type="AlphaFoldDB" id="A0AAV3PJT1"/>
<evidence type="ECO:0000313" key="2">
    <source>
        <dbReference type="Proteomes" id="UP001454036"/>
    </source>
</evidence>
<dbReference type="Proteomes" id="UP001454036">
    <property type="component" value="Unassembled WGS sequence"/>
</dbReference>